<gene>
    <name evidence="1" type="ORF">ENI32_03735</name>
</gene>
<evidence type="ECO:0000313" key="1">
    <source>
        <dbReference type="EMBL" id="HEC56978.1"/>
    </source>
</evidence>
<reference evidence="1" key="1">
    <citation type="journal article" date="2020" name="mSystems">
        <title>Genome- and Community-Level Interaction Insights into Carbon Utilization and Element Cycling Functions of Hydrothermarchaeota in Hydrothermal Sediment.</title>
        <authorList>
            <person name="Zhou Z."/>
            <person name="Liu Y."/>
            <person name="Xu W."/>
            <person name="Pan J."/>
            <person name="Luo Z.H."/>
            <person name="Li M."/>
        </authorList>
    </citation>
    <scope>NUCLEOTIDE SEQUENCE [LARGE SCALE GENOMIC DNA]</scope>
    <source>
        <strain evidence="1">HyVt-386</strain>
    </source>
</reference>
<sequence length="120" mass="13115">MEIKEAIVGYLYADRIKSELLIASKLLDTLKSIKEGELTGAKKMTISFLEALLGELRIAINVTKSSELSKAEMEIEKAIGGVEMLELMDASSYIGEALSRVTTLGNKSMQVLIENGLIYS</sequence>
<accession>A0A7J2S0J1</accession>
<organism evidence="1">
    <name type="scientific">Candidatus Syntropharchaeum butanivorans</name>
    <dbReference type="NCBI Taxonomy" id="1839936"/>
    <lineage>
        <taxon>Archaea</taxon>
        <taxon>Methanobacteriati</taxon>
        <taxon>Methanobacteriota</taxon>
        <taxon>Stenosarchaea group</taxon>
        <taxon>Methanomicrobia</taxon>
        <taxon>Methanosarcinales</taxon>
        <taxon>ANME-2 cluster</taxon>
        <taxon>Candidatus Syntropharchaeum</taxon>
    </lineage>
</organism>
<protein>
    <submittedName>
        <fullName evidence="1">Uncharacterized protein</fullName>
    </submittedName>
</protein>
<dbReference type="EMBL" id="DRIE01000063">
    <property type="protein sequence ID" value="HEC56978.1"/>
    <property type="molecule type" value="Genomic_DNA"/>
</dbReference>
<comment type="caution">
    <text evidence="1">The sequence shown here is derived from an EMBL/GenBank/DDBJ whole genome shotgun (WGS) entry which is preliminary data.</text>
</comment>
<proteinExistence type="predicted"/>
<dbReference type="Proteomes" id="UP000885936">
    <property type="component" value="Unassembled WGS sequence"/>
</dbReference>
<dbReference type="AlphaFoldDB" id="A0A7J2S0J1"/>
<name>A0A7J2S0J1_9EURY</name>